<dbReference type="InterPro" id="IPR003593">
    <property type="entry name" value="AAA+_ATPase"/>
</dbReference>
<keyword evidence="5" id="KW-1185">Reference proteome</keyword>
<dbReference type="GO" id="GO:0016887">
    <property type="term" value="F:ATP hydrolysis activity"/>
    <property type="evidence" value="ECO:0007669"/>
    <property type="project" value="InterPro"/>
</dbReference>
<organism evidence="4 5">
    <name type="scientific">Amycolatopsis decaplanina DSM 44594</name>
    <dbReference type="NCBI Taxonomy" id="1284240"/>
    <lineage>
        <taxon>Bacteria</taxon>
        <taxon>Bacillati</taxon>
        <taxon>Actinomycetota</taxon>
        <taxon>Actinomycetes</taxon>
        <taxon>Pseudonocardiales</taxon>
        <taxon>Pseudonocardiaceae</taxon>
        <taxon>Amycolatopsis</taxon>
    </lineage>
</organism>
<reference evidence="4 5" key="1">
    <citation type="journal article" date="2013" name="Genome Announc.">
        <title>Draft Genome Sequence of Amycolatopsis decaplanina Strain DSM 44594T.</title>
        <authorList>
            <person name="Kaur N."/>
            <person name="Kumar S."/>
            <person name="Bala M."/>
            <person name="Raghava G.P."/>
            <person name="Mayilraj S."/>
        </authorList>
    </citation>
    <scope>NUCLEOTIDE SEQUENCE [LARGE SCALE GENOMIC DNA]</scope>
    <source>
        <strain evidence="4 5">DSM 44594</strain>
    </source>
</reference>
<proteinExistence type="predicted"/>
<dbReference type="InterPro" id="IPR003439">
    <property type="entry name" value="ABC_transporter-like_ATP-bd"/>
</dbReference>
<keyword evidence="1" id="KW-0547">Nucleotide-binding</keyword>
<dbReference type="CDD" id="cd03216">
    <property type="entry name" value="ABC_Carb_Monos_I"/>
    <property type="match status" value="1"/>
</dbReference>
<dbReference type="PROSITE" id="PS50893">
    <property type="entry name" value="ABC_TRANSPORTER_2"/>
    <property type="match status" value="1"/>
</dbReference>
<name>M2XY02_9PSEU</name>
<comment type="caution">
    <text evidence="4">The sequence shown here is derived from an EMBL/GenBank/DDBJ whole genome shotgun (WGS) entry which is preliminary data.</text>
</comment>
<keyword evidence="2 4" id="KW-0067">ATP-binding</keyword>
<dbReference type="InterPro" id="IPR050107">
    <property type="entry name" value="ABC_carbohydrate_import_ATPase"/>
</dbReference>
<dbReference type="PANTHER" id="PTHR43790">
    <property type="entry name" value="CARBOHYDRATE TRANSPORT ATP-BINDING PROTEIN MG119-RELATED"/>
    <property type="match status" value="1"/>
</dbReference>
<evidence type="ECO:0000313" key="5">
    <source>
        <dbReference type="Proteomes" id="UP000054226"/>
    </source>
</evidence>
<dbReference type="PATRIC" id="fig|1284240.4.peg.5886"/>
<feature type="domain" description="ABC transporter" evidence="3">
    <location>
        <begin position="6"/>
        <end position="243"/>
    </location>
</feature>
<dbReference type="PANTHER" id="PTHR43790:SF8">
    <property type="entry name" value="SUGAR ABC TRANSPORTER ATP-BINDING PROTEIN"/>
    <property type="match status" value="1"/>
</dbReference>
<dbReference type="EMBL" id="AOHO01000071">
    <property type="protein sequence ID" value="EME54045.1"/>
    <property type="molecule type" value="Genomic_DNA"/>
</dbReference>
<dbReference type="OrthoDB" id="7875923at2"/>
<evidence type="ECO:0000256" key="2">
    <source>
        <dbReference type="ARBA" id="ARBA00022840"/>
    </source>
</evidence>
<dbReference type="Gene3D" id="3.40.50.300">
    <property type="entry name" value="P-loop containing nucleotide triphosphate hydrolases"/>
    <property type="match status" value="1"/>
</dbReference>
<protein>
    <submittedName>
        <fullName evidence="4">ABC transport system ATP-binding protein</fullName>
    </submittedName>
</protein>
<sequence>MSEPILELKQLNKSFGPVHVLHDVDFNVRAGEVTALVGDNGAGKSTLVKSIAGIHGYDSGTVKFQGKPVHIQGPRDAADLGIEVVYQDLALAENLDIVQNMFLGRERGSKWLLDEASMEKAARETLASLSVRTVKSVRTPVSALSGGQRQTVAIAKSVLWDSKVVLLDEPTAALGVAQTRQVLDLVRRLAEQGLGVVLISHNMADVFEVADRIAVLYLGRLVAEVHTKDVTHGQVVELITAGRSGDLGLARPEAAVL</sequence>
<accession>M2XY02</accession>
<gene>
    <name evidence="4" type="ORF">H074_28898</name>
</gene>
<dbReference type="RefSeq" id="WP_007033589.1">
    <property type="nucleotide sequence ID" value="NZ_AOHO01000071.1"/>
</dbReference>
<dbReference type="AlphaFoldDB" id="M2XY02"/>
<dbReference type="InterPro" id="IPR027417">
    <property type="entry name" value="P-loop_NTPase"/>
</dbReference>
<evidence type="ECO:0000259" key="3">
    <source>
        <dbReference type="PROSITE" id="PS50893"/>
    </source>
</evidence>
<dbReference type="SUPFAM" id="SSF52540">
    <property type="entry name" value="P-loop containing nucleoside triphosphate hydrolases"/>
    <property type="match status" value="1"/>
</dbReference>
<dbReference type="Pfam" id="PF00005">
    <property type="entry name" value="ABC_tran"/>
    <property type="match status" value="1"/>
</dbReference>
<evidence type="ECO:0000313" key="4">
    <source>
        <dbReference type="EMBL" id="EME54045.1"/>
    </source>
</evidence>
<dbReference type="GO" id="GO:0005524">
    <property type="term" value="F:ATP binding"/>
    <property type="evidence" value="ECO:0007669"/>
    <property type="project" value="UniProtKB-KW"/>
</dbReference>
<evidence type="ECO:0000256" key="1">
    <source>
        <dbReference type="ARBA" id="ARBA00022741"/>
    </source>
</evidence>
<dbReference type="SMART" id="SM00382">
    <property type="entry name" value="AAA"/>
    <property type="match status" value="1"/>
</dbReference>
<dbReference type="Proteomes" id="UP000054226">
    <property type="component" value="Unassembled WGS sequence"/>
</dbReference>